<dbReference type="Pfam" id="PF00122">
    <property type="entry name" value="E1-E2_ATPase"/>
    <property type="match status" value="1"/>
</dbReference>
<dbReference type="InterPro" id="IPR004014">
    <property type="entry name" value="ATPase_P-typ_cation-transptr_N"/>
</dbReference>
<comment type="caution">
    <text evidence="10">The sequence shown here is derived from an EMBL/GenBank/DDBJ whole genome shotgun (WGS) entry which is preliminary data.</text>
</comment>
<dbReference type="GO" id="GO:0016887">
    <property type="term" value="F:ATP hydrolysis activity"/>
    <property type="evidence" value="ECO:0007669"/>
    <property type="project" value="InterPro"/>
</dbReference>
<protein>
    <submittedName>
        <fullName evidence="10">HAD family hydrolase</fullName>
    </submittedName>
</protein>
<keyword evidence="7 8" id="KW-0472">Membrane</keyword>
<keyword evidence="6 8" id="KW-1133">Transmembrane helix</keyword>
<evidence type="ECO:0000256" key="5">
    <source>
        <dbReference type="ARBA" id="ARBA00022967"/>
    </source>
</evidence>
<dbReference type="SUPFAM" id="SSF81665">
    <property type="entry name" value="Calcium ATPase, transmembrane domain M"/>
    <property type="match status" value="1"/>
</dbReference>
<dbReference type="PANTHER" id="PTHR42861">
    <property type="entry name" value="CALCIUM-TRANSPORTING ATPASE"/>
    <property type="match status" value="1"/>
</dbReference>
<dbReference type="PROSITE" id="PS00154">
    <property type="entry name" value="ATPASE_E1_E2"/>
    <property type="match status" value="1"/>
</dbReference>
<dbReference type="SFLD" id="SFLDS00003">
    <property type="entry name" value="Haloacid_Dehalogenase"/>
    <property type="match status" value="1"/>
</dbReference>
<keyword evidence="2 8" id="KW-0812">Transmembrane</keyword>
<name>A0A7C5RTM3_THERO</name>
<dbReference type="Pfam" id="PF00689">
    <property type="entry name" value="Cation_ATPase_C"/>
    <property type="match status" value="1"/>
</dbReference>
<dbReference type="InterPro" id="IPR059000">
    <property type="entry name" value="ATPase_P-type_domA"/>
</dbReference>
<gene>
    <name evidence="10" type="ORF">ENM21_06430</name>
</gene>
<evidence type="ECO:0000256" key="4">
    <source>
        <dbReference type="ARBA" id="ARBA00022840"/>
    </source>
</evidence>
<dbReference type="PRINTS" id="PR00120">
    <property type="entry name" value="HATPASE"/>
</dbReference>
<feature type="domain" description="Cation-transporting P-type ATPase N-terminal" evidence="9">
    <location>
        <begin position="761"/>
        <end position="830"/>
    </location>
</feature>
<dbReference type="InterPro" id="IPR023299">
    <property type="entry name" value="ATPase_P-typ_cyto_dom_N"/>
</dbReference>
<keyword evidence="4" id="KW-0067">ATP-binding</keyword>
<dbReference type="SUPFAM" id="SSF81653">
    <property type="entry name" value="Calcium ATPase, transduction domain A"/>
    <property type="match status" value="1"/>
</dbReference>
<sequence length="1609" mass="170859">MSDTTGGVPVVRVAHRLPGRVRFRIEIDQRGRLSGLPQRLRQPGILEVRADPLTGSVLVRFDPQSTSDVEIQQAIEHALTDAASPASATSLEPAPLNAQRASIEHRTLRVDSQGHHWQRLRLRVPGLEGNHALARQIEETLEQAGVRVARASVTTGRLLVEHEIETVDLDSILETISGISLPEEPPTVRRTVVPTDRGPLLYAAWRTTATAGALAFLAARQLLGIGPLTTSPLPGLAADTVTVLRGFPAFREGLRRILGPVAADVSTSSVSILAQTANNQQLGLLVSLTESLRLLSALLPWRRAWQRYESELLRSRVTRPAMRITLRPGDRSPFDCRIERGSGEVLCPDGHIEHVRPFRRLPAGSLVLGGELTGLLLAPPPTEPFARSEPHPPLLRWYLRFITPLAFAYAGFAGLVTRSLAAAARALVLVNARTALIGAEAADLGAVARALRGGALVTALRPHRRLTRPTVLLFDHPGLLIDGLELDRCLLLTDQLTVGSVLTLATRLAMDTPWRTALPVSHGHLNGLDPDRFRLAVINLDKFHSLPTEVLASLRDAPLVLGLFEGHADHLVALLPLRPKLRPHLATLHETAKRVGTQLLVRISDGEVPPWLETTGLAIIQNNDPVELVATLRTRGEIVLYVADHGTAGPAFAAAHYSALLTSSRHPVDIPVDVLIPDLGALASLLETGQRRDAAVRDSVVFSLAANVLALGVGLGATPSPILVGLVVGGGAFLALLAGWARLWGGERQTTLPFVDPEPERWGAKSPSETLELLNSRPEGLTSAEVRQRRSAPSFESTEGPWIRALISQLSSPLLAIMAAGAGLSLAVGASLDVAIITGTLIFNVAVGAWQEQRVSRAAVQLAELSAPPARVLRDGQEVTLPATELVPGDVIRLEFGDRVPADARLLTADNLLVDESALTGESLPVIKDATATDERAVVLAGTDILSGNATAVVIATGEATRLGAAQRALHKSDMTGEHLAKRLAQYTRLSLPISLGAGALVTLAGILRGAPVASQLAVGASLAIAAVPEGLPLLSRLSEAATARRLAQRGILVRQLSAVEALGRVNVLCVDKTGTLTYGRMSVRRIVSDGSDEELSPTCSLGARQVIAAALLASPALDRKDALAHATDAAIIEAARRLELPEVNGGDERLEELPFDSLRPYHAVRMRERVVIKGSHEYLLPRCVAVRLADGSDAPCDPGRLQSLHEAALRLAQDGLRVLLVVEGPATIPLDDPRDLVVLGLIGIADALRPRVPDAVRRCHEAGVRVLMITGDHPATAEAIAREAGLPVGPERILNASLLRELEDHTLVERLAQASVVARATPLDKLRIVQLLRAHGDVVAMTGDGVNDAPALRLADVGIAMGWGTAVAREAADLVLTRDDFEAIVDALVQGRSFWRNMRRSVALLLGGNLGELGMIAVPTLFTVTPPLNTRQVLMVNLITDVPPALAIALQQPRYRRLTDLAREGEQALDHTLRIDVLRRAATTAIPAGLVTLWAYRALPAEASTIGFASLVAAQIAQALELGVTGSGLTPSLLTGVAASTLVLAASLTMPPARALLGLAPLSPTGLAATAVAVAATVLSSRLSTTLIRDLPALPAPRPSAVLSPRPA</sequence>
<feature type="transmembrane region" description="Helical" evidence="8">
    <location>
        <begin position="397"/>
        <end position="416"/>
    </location>
</feature>
<dbReference type="SFLD" id="SFLDF00027">
    <property type="entry name" value="p-type_atpase"/>
    <property type="match status" value="1"/>
</dbReference>
<dbReference type="PRINTS" id="PR00119">
    <property type="entry name" value="CATATPASE"/>
</dbReference>
<evidence type="ECO:0000256" key="6">
    <source>
        <dbReference type="ARBA" id="ARBA00022989"/>
    </source>
</evidence>
<dbReference type="Pfam" id="PF00702">
    <property type="entry name" value="Hydrolase"/>
    <property type="match status" value="1"/>
</dbReference>
<dbReference type="Gene3D" id="3.40.1110.10">
    <property type="entry name" value="Calcium-transporting ATPase, cytoplasmic domain N"/>
    <property type="match status" value="2"/>
</dbReference>
<proteinExistence type="predicted"/>
<evidence type="ECO:0000256" key="3">
    <source>
        <dbReference type="ARBA" id="ARBA00022741"/>
    </source>
</evidence>
<keyword evidence="5" id="KW-1278">Translocase</keyword>
<dbReference type="EMBL" id="DRWX01000295">
    <property type="protein sequence ID" value="HHM96830.1"/>
    <property type="molecule type" value="Genomic_DNA"/>
</dbReference>
<evidence type="ECO:0000256" key="1">
    <source>
        <dbReference type="ARBA" id="ARBA00004141"/>
    </source>
</evidence>
<dbReference type="SUPFAM" id="SSF81660">
    <property type="entry name" value="Metal cation-transporting ATPase, ATP-binding domain N"/>
    <property type="match status" value="1"/>
</dbReference>
<dbReference type="InterPro" id="IPR018303">
    <property type="entry name" value="ATPase_P-typ_P_site"/>
</dbReference>
<feature type="transmembrane region" description="Helical" evidence="8">
    <location>
        <begin position="810"/>
        <end position="828"/>
    </location>
</feature>
<evidence type="ECO:0000256" key="8">
    <source>
        <dbReference type="SAM" id="Phobius"/>
    </source>
</evidence>
<keyword evidence="10" id="KW-0378">Hydrolase</keyword>
<evidence type="ECO:0000256" key="7">
    <source>
        <dbReference type="ARBA" id="ARBA00023136"/>
    </source>
</evidence>
<dbReference type="InterPro" id="IPR001757">
    <property type="entry name" value="P_typ_ATPase"/>
</dbReference>
<dbReference type="SUPFAM" id="SSF56784">
    <property type="entry name" value="HAD-like"/>
    <property type="match status" value="1"/>
</dbReference>
<accession>A0A7C5RTM3</accession>
<comment type="subcellular location">
    <subcellularLocation>
        <location evidence="1">Membrane</location>
        <topology evidence="1">Multi-pass membrane protein</topology>
    </subcellularLocation>
</comment>
<organism evidence="10">
    <name type="scientific">Thermomicrobium roseum</name>
    <dbReference type="NCBI Taxonomy" id="500"/>
    <lineage>
        <taxon>Bacteria</taxon>
        <taxon>Pseudomonadati</taxon>
        <taxon>Thermomicrobiota</taxon>
        <taxon>Thermomicrobia</taxon>
        <taxon>Thermomicrobiales</taxon>
        <taxon>Thermomicrobiaceae</taxon>
        <taxon>Thermomicrobium</taxon>
    </lineage>
</organism>
<feature type="transmembrane region" description="Helical" evidence="8">
    <location>
        <begin position="700"/>
        <end position="717"/>
    </location>
</feature>
<dbReference type="GO" id="GO:0005524">
    <property type="term" value="F:ATP binding"/>
    <property type="evidence" value="ECO:0007669"/>
    <property type="project" value="UniProtKB-KW"/>
</dbReference>
<dbReference type="InterPro" id="IPR008250">
    <property type="entry name" value="ATPase_P-typ_transduc_dom_A_sf"/>
</dbReference>
<feature type="transmembrane region" description="Helical" evidence="8">
    <location>
        <begin position="723"/>
        <end position="744"/>
    </location>
</feature>
<dbReference type="GO" id="GO:0016020">
    <property type="term" value="C:membrane"/>
    <property type="evidence" value="ECO:0007669"/>
    <property type="project" value="UniProtKB-SubCell"/>
</dbReference>
<evidence type="ECO:0000256" key="2">
    <source>
        <dbReference type="ARBA" id="ARBA00022692"/>
    </source>
</evidence>
<reference evidence="10" key="1">
    <citation type="journal article" date="2020" name="mSystems">
        <title>Genome- and Community-Level Interaction Insights into Carbon Utilization and Element Cycling Functions of Hydrothermarchaeota in Hydrothermal Sediment.</title>
        <authorList>
            <person name="Zhou Z."/>
            <person name="Liu Y."/>
            <person name="Xu W."/>
            <person name="Pan J."/>
            <person name="Luo Z.H."/>
            <person name="Li M."/>
        </authorList>
    </citation>
    <scope>NUCLEOTIDE SEQUENCE [LARGE SCALE GENOMIC DNA]</scope>
    <source>
        <strain evidence="10">SpSt-1065</strain>
    </source>
</reference>
<dbReference type="InterPro" id="IPR023214">
    <property type="entry name" value="HAD_sf"/>
</dbReference>
<dbReference type="InterPro" id="IPR023298">
    <property type="entry name" value="ATPase_P-typ_TM_dom_sf"/>
</dbReference>
<dbReference type="SMART" id="SM00831">
    <property type="entry name" value="Cation_ATPase_N"/>
    <property type="match status" value="1"/>
</dbReference>
<dbReference type="InterPro" id="IPR006068">
    <property type="entry name" value="ATPase_P-typ_cation-transptr_C"/>
</dbReference>
<dbReference type="SFLD" id="SFLDG00002">
    <property type="entry name" value="C1.7:_P-type_atpase_like"/>
    <property type="match status" value="1"/>
</dbReference>
<dbReference type="Gene3D" id="3.40.50.1000">
    <property type="entry name" value="HAD superfamily/HAD-like"/>
    <property type="match status" value="2"/>
</dbReference>
<dbReference type="InterPro" id="IPR036412">
    <property type="entry name" value="HAD-like_sf"/>
</dbReference>
<evidence type="ECO:0000259" key="9">
    <source>
        <dbReference type="SMART" id="SM00831"/>
    </source>
</evidence>
<dbReference type="NCBIfam" id="TIGR01494">
    <property type="entry name" value="ATPase_P-type"/>
    <property type="match status" value="2"/>
</dbReference>
<dbReference type="Gene3D" id="1.20.1110.10">
    <property type="entry name" value="Calcium-transporting ATPase, transmembrane domain"/>
    <property type="match status" value="2"/>
</dbReference>
<evidence type="ECO:0000313" key="10">
    <source>
        <dbReference type="EMBL" id="HHM96830.1"/>
    </source>
</evidence>
<dbReference type="Pfam" id="PF00690">
    <property type="entry name" value="Cation_ATPase_N"/>
    <property type="match status" value="1"/>
</dbReference>
<dbReference type="InterPro" id="IPR044492">
    <property type="entry name" value="P_typ_ATPase_HD_dom"/>
</dbReference>
<dbReference type="Gene3D" id="2.70.150.10">
    <property type="entry name" value="Calcium-transporting ATPase, cytoplasmic transduction domain A"/>
    <property type="match status" value="1"/>
</dbReference>
<keyword evidence="3" id="KW-0547">Nucleotide-binding</keyword>